<evidence type="ECO:0000313" key="3">
    <source>
        <dbReference type="EMBL" id="TMW66624.1"/>
    </source>
</evidence>
<feature type="coiled-coil region" evidence="1">
    <location>
        <begin position="63"/>
        <end position="149"/>
    </location>
</feature>
<protein>
    <submittedName>
        <fullName evidence="3">Uncharacterized protein</fullName>
    </submittedName>
</protein>
<name>A0A8K1CNA3_PYTOL</name>
<accession>A0A8K1CNA3</accession>
<gene>
    <name evidence="3" type="ORF">Poli38472_014600</name>
</gene>
<evidence type="ECO:0000256" key="1">
    <source>
        <dbReference type="SAM" id="Coils"/>
    </source>
</evidence>
<feature type="region of interest" description="Disordered" evidence="2">
    <location>
        <begin position="1"/>
        <end position="35"/>
    </location>
</feature>
<feature type="compositionally biased region" description="Acidic residues" evidence="2">
    <location>
        <begin position="8"/>
        <end position="30"/>
    </location>
</feature>
<dbReference type="AlphaFoldDB" id="A0A8K1CNA3"/>
<proteinExistence type="predicted"/>
<keyword evidence="1" id="KW-0175">Coiled coil</keyword>
<evidence type="ECO:0000313" key="4">
    <source>
        <dbReference type="Proteomes" id="UP000794436"/>
    </source>
</evidence>
<evidence type="ECO:0000256" key="2">
    <source>
        <dbReference type="SAM" id="MobiDB-lite"/>
    </source>
</evidence>
<dbReference type="Proteomes" id="UP000794436">
    <property type="component" value="Unassembled WGS sequence"/>
</dbReference>
<dbReference type="EMBL" id="SPLM01000008">
    <property type="protein sequence ID" value="TMW66624.1"/>
    <property type="molecule type" value="Genomic_DNA"/>
</dbReference>
<organism evidence="3 4">
    <name type="scientific">Pythium oligandrum</name>
    <name type="common">Mycoparasitic fungus</name>
    <dbReference type="NCBI Taxonomy" id="41045"/>
    <lineage>
        <taxon>Eukaryota</taxon>
        <taxon>Sar</taxon>
        <taxon>Stramenopiles</taxon>
        <taxon>Oomycota</taxon>
        <taxon>Peronosporomycetes</taxon>
        <taxon>Pythiales</taxon>
        <taxon>Pythiaceae</taxon>
        <taxon>Pythium</taxon>
    </lineage>
</organism>
<comment type="caution">
    <text evidence="3">The sequence shown here is derived from an EMBL/GenBank/DDBJ whole genome shotgun (WGS) entry which is preliminary data.</text>
</comment>
<keyword evidence="4" id="KW-1185">Reference proteome</keyword>
<dbReference type="OrthoDB" id="10446644at2759"/>
<sequence length="352" mass="40191">MEVMREEALDEDLVPFYSLDEEDGEDESVDSSDHRAQVRRFARSREINDIDDKHTRDLCFSVLIALKREHERAQSEQQRAERAEASLDRANADLAAERRRADQAITRVYEANTRARDADTRAHEANTRAEVLNAELAAAKTRAREESARGARLETTLAEIKDELRGVHTYAQKTHRTLAEAVDKSSQLFNALNRSHPQSIVNPDSDKLLPGIALVDVSACPKQRRIYGNTWPRVYKLVERHVKTAIKELEDDGGVVVRQWKYYANGIPHRHNFKRNLDDWLHARYGIYGRDVASFIKIAAYGFNPDSVLTTEEFLDFFDVTIDSVVALPVQYNIQAFPIDPVPAPRFLIEAH</sequence>
<reference evidence="3" key="1">
    <citation type="submission" date="2019-03" db="EMBL/GenBank/DDBJ databases">
        <title>Long read genome sequence of the mycoparasitic Pythium oligandrum ATCC 38472 isolated from sugarbeet rhizosphere.</title>
        <authorList>
            <person name="Gaulin E."/>
        </authorList>
    </citation>
    <scope>NUCLEOTIDE SEQUENCE</scope>
    <source>
        <strain evidence="3">ATCC 38472_TT</strain>
    </source>
</reference>